<comment type="similarity">
    <text evidence="3">Belongs to the cation transport ATPase (P-type) (TC 3.A.3) family. Type IIIB subfamily.</text>
</comment>
<evidence type="ECO:0000256" key="19">
    <source>
        <dbReference type="SAM" id="MobiDB-lite"/>
    </source>
</evidence>
<dbReference type="Gene3D" id="2.70.150.10">
    <property type="entry name" value="Calcium-transporting ATPase, cytoplasmic transduction domain A"/>
    <property type="match status" value="1"/>
</dbReference>
<dbReference type="PRINTS" id="PR01836">
    <property type="entry name" value="MGATPASE"/>
</dbReference>
<organism evidence="22 23">
    <name type="scientific">Actinomadura parmotrematis</name>
    <dbReference type="NCBI Taxonomy" id="2864039"/>
    <lineage>
        <taxon>Bacteria</taxon>
        <taxon>Bacillati</taxon>
        <taxon>Actinomycetota</taxon>
        <taxon>Actinomycetes</taxon>
        <taxon>Streptosporangiales</taxon>
        <taxon>Thermomonosporaceae</taxon>
        <taxon>Actinomadura</taxon>
    </lineage>
</organism>
<feature type="transmembrane region" description="Helical" evidence="20">
    <location>
        <begin position="295"/>
        <end position="317"/>
    </location>
</feature>
<feature type="transmembrane region" description="Helical" evidence="20">
    <location>
        <begin position="794"/>
        <end position="812"/>
    </location>
</feature>
<feature type="transmembrane region" description="Helical" evidence="20">
    <location>
        <begin position="256"/>
        <end position="275"/>
    </location>
</feature>
<keyword evidence="12" id="KW-0460">Magnesium</keyword>
<evidence type="ECO:0000256" key="8">
    <source>
        <dbReference type="ARBA" id="ARBA00022553"/>
    </source>
</evidence>
<proteinExistence type="inferred from homology"/>
<evidence type="ECO:0000256" key="9">
    <source>
        <dbReference type="ARBA" id="ARBA00022692"/>
    </source>
</evidence>
<keyword evidence="13" id="KW-1278">Translocase</keyword>
<dbReference type="SFLD" id="SFLDF00027">
    <property type="entry name" value="p-type_atpase"/>
    <property type="match status" value="1"/>
</dbReference>
<dbReference type="RefSeq" id="WP_220164914.1">
    <property type="nucleotide sequence ID" value="NZ_JAIBOA010000004.1"/>
</dbReference>
<dbReference type="InterPro" id="IPR023298">
    <property type="entry name" value="ATPase_P-typ_TM_dom_sf"/>
</dbReference>
<keyword evidence="10" id="KW-0547">Nucleotide-binding</keyword>
<dbReference type="SUPFAM" id="SSF81653">
    <property type="entry name" value="Calcium ATPase, transduction domain A"/>
    <property type="match status" value="1"/>
</dbReference>
<evidence type="ECO:0000256" key="6">
    <source>
        <dbReference type="ARBA" id="ARBA00022475"/>
    </source>
</evidence>
<dbReference type="InterPro" id="IPR006415">
    <property type="entry name" value="P-type_ATPase_IIIB"/>
</dbReference>
<evidence type="ECO:0000256" key="17">
    <source>
        <dbReference type="ARBA" id="ARBA00047295"/>
    </source>
</evidence>
<evidence type="ECO:0000256" key="16">
    <source>
        <dbReference type="ARBA" id="ARBA00029806"/>
    </source>
</evidence>
<dbReference type="EC" id="7.2.2.14" evidence="4"/>
<dbReference type="InterPro" id="IPR036412">
    <property type="entry name" value="HAD-like_sf"/>
</dbReference>
<dbReference type="Pfam" id="PF00122">
    <property type="entry name" value="E1-E2_ATPase"/>
    <property type="match status" value="1"/>
</dbReference>
<protein>
    <recommendedName>
        <fullName evidence="5">Magnesium-transporting ATPase, P-type 1</fullName>
        <ecNumber evidence="4">7.2.2.14</ecNumber>
    </recommendedName>
    <alternativeName>
        <fullName evidence="16">Mg(2+) transport ATPase, P-type 1</fullName>
    </alternativeName>
</protein>
<feature type="transmembrane region" description="Helical" evidence="20">
    <location>
        <begin position="824"/>
        <end position="846"/>
    </location>
</feature>
<sequence>MVSAPEGIAGDLAEHAAQPPLALLRRWETSPRGLDEAEAERRQLAEAPPPARRRRRLSGTAAAPFVLVLAALGAVSALVGDLRGAALIGLLAVISGALRFGQERRTGRAAAELRALAGGTATVLRRAAAGGPSTPREVPAEQVVRGDLVVLHPGDVVPADLRLLASADLTVDQAVLTGESHPAGKHAAWTDPSGDRDAPADPFDDPRLCFAGTTVAGGTGTAVALATGAATYVGAAGRALPGAAPATTFDRGVRSLSWALAAVMLAAAPAALAVTGGLDGAPGGWPGALARALPLAVAVAVAATPEMLPLVVTALLVRGSAGLARRQVIVRRLPAVHNLGAMDTLCLDKTGTLTAERLSLDCHLDARGRPSAEVLRLARLNAHWSVELSGRLVGDAIDGALLEGADGDPTGPEGTAALPFDYARRRATVVLGGRLLVTKGAVEDVLARCALDAAERARLTALADRWAAGGVRLLAVATAERRLARALSAADERDLRFAGFVGFRDRLVPVAAPALADLARLGVRPVMVTGDHPLVARRICRDAGLPAARVVHGGELAALDDARIAALAAGGAAFARVGPAGKARIVRALRASGRTVGYLGDGVNDVPALRAADVGISVTGAAGPAREAAGVVLAHRDLRVLAEAVRTGRRTFAGTVRYLKIALTSNVGNVASMLAAAALLPFLPMLPLQVLVQNMCFDVAQLALVRDRVDEGDLAAPRTFDRRDLARFVACFGPIGAVFDLAAFGLFWLVLHVHGDVAGQALFHTGWFAENLLAMGVALLLLRGRGRGAPRPPWPVVAAAAALALTGLLVPFSPLAGLLGLRALPLAALPLLAAALAGYVLATLAARRLYQRAFGRWL</sequence>
<evidence type="ECO:0000256" key="3">
    <source>
        <dbReference type="ARBA" id="ARBA00008746"/>
    </source>
</evidence>
<keyword evidence="15 20" id="KW-0472">Membrane</keyword>
<evidence type="ECO:0000256" key="7">
    <source>
        <dbReference type="ARBA" id="ARBA00022519"/>
    </source>
</evidence>
<feature type="domain" description="Cation-transporting P-type ATPase N-terminal" evidence="21">
    <location>
        <begin position="14"/>
        <end position="81"/>
    </location>
</feature>
<evidence type="ECO:0000256" key="14">
    <source>
        <dbReference type="ARBA" id="ARBA00022989"/>
    </source>
</evidence>
<dbReference type="Gene3D" id="1.20.1110.10">
    <property type="entry name" value="Calcium-transporting ATPase, transmembrane domain"/>
    <property type="match status" value="1"/>
</dbReference>
<evidence type="ECO:0000256" key="2">
    <source>
        <dbReference type="ARBA" id="ARBA00004429"/>
    </source>
</evidence>
<name>A0ABS7FQA4_9ACTN</name>
<dbReference type="SFLD" id="SFLDG00002">
    <property type="entry name" value="C1.7:_P-type_atpase_like"/>
    <property type="match status" value="1"/>
</dbReference>
<feature type="transmembrane region" description="Helical" evidence="20">
    <location>
        <begin position="725"/>
        <end position="749"/>
    </location>
</feature>
<comment type="function">
    <text evidence="1">Mediates magnesium influx to the cytosol.</text>
</comment>
<evidence type="ECO:0000313" key="22">
    <source>
        <dbReference type="EMBL" id="MBW8482410.1"/>
    </source>
</evidence>
<accession>A0ABS7FQA4</accession>
<dbReference type="SUPFAM" id="SSF81665">
    <property type="entry name" value="Calcium ATPase, transmembrane domain M"/>
    <property type="match status" value="1"/>
</dbReference>
<feature type="compositionally biased region" description="Basic and acidic residues" evidence="19">
    <location>
        <begin position="34"/>
        <end position="44"/>
    </location>
</feature>
<evidence type="ECO:0000256" key="18">
    <source>
        <dbReference type="ARBA" id="ARBA00049360"/>
    </source>
</evidence>
<dbReference type="EMBL" id="JAIBOA010000004">
    <property type="protein sequence ID" value="MBW8482410.1"/>
    <property type="molecule type" value="Genomic_DNA"/>
</dbReference>
<comment type="catalytic activity">
    <reaction evidence="18">
        <text>ATP + H2O = ADP + phosphate + H(+)</text>
        <dbReference type="Rhea" id="RHEA:13065"/>
        <dbReference type="ChEBI" id="CHEBI:15377"/>
        <dbReference type="ChEBI" id="CHEBI:15378"/>
        <dbReference type="ChEBI" id="CHEBI:30616"/>
        <dbReference type="ChEBI" id="CHEBI:43474"/>
        <dbReference type="ChEBI" id="CHEBI:456216"/>
    </reaction>
</comment>
<evidence type="ECO:0000256" key="5">
    <source>
        <dbReference type="ARBA" id="ARBA00013555"/>
    </source>
</evidence>
<keyword evidence="8" id="KW-0597">Phosphoprotein</keyword>
<dbReference type="Pfam" id="PF00689">
    <property type="entry name" value="Cation_ATPase_C"/>
    <property type="match status" value="1"/>
</dbReference>
<feature type="transmembrane region" description="Helical" evidence="20">
    <location>
        <begin position="761"/>
        <end position="782"/>
    </location>
</feature>
<dbReference type="InterPro" id="IPR006068">
    <property type="entry name" value="ATPase_P-typ_cation-transptr_C"/>
</dbReference>
<evidence type="ECO:0000256" key="10">
    <source>
        <dbReference type="ARBA" id="ARBA00022741"/>
    </source>
</evidence>
<comment type="caution">
    <text evidence="22">The sequence shown here is derived from an EMBL/GenBank/DDBJ whole genome shotgun (WGS) entry which is preliminary data.</text>
</comment>
<dbReference type="PROSITE" id="PS00154">
    <property type="entry name" value="ATPASE_E1_E2"/>
    <property type="match status" value="1"/>
</dbReference>
<feature type="transmembrane region" description="Helical" evidence="20">
    <location>
        <begin position="61"/>
        <end position="79"/>
    </location>
</feature>
<keyword evidence="23" id="KW-1185">Reference proteome</keyword>
<feature type="compositionally biased region" description="Basic and acidic residues" evidence="19">
    <location>
        <begin position="193"/>
        <end position="203"/>
    </location>
</feature>
<dbReference type="InterPro" id="IPR008250">
    <property type="entry name" value="ATPase_P-typ_transduc_dom_A_sf"/>
</dbReference>
<dbReference type="Gene3D" id="3.40.50.1000">
    <property type="entry name" value="HAD superfamily/HAD-like"/>
    <property type="match status" value="1"/>
</dbReference>
<dbReference type="InterPro" id="IPR018303">
    <property type="entry name" value="ATPase_P-typ_P_site"/>
</dbReference>
<evidence type="ECO:0000259" key="21">
    <source>
        <dbReference type="SMART" id="SM00831"/>
    </source>
</evidence>
<dbReference type="PANTHER" id="PTHR42861">
    <property type="entry name" value="CALCIUM-TRANSPORTING ATPASE"/>
    <property type="match status" value="1"/>
</dbReference>
<dbReference type="InterPro" id="IPR023214">
    <property type="entry name" value="HAD_sf"/>
</dbReference>
<dbReference type="Gene3D" id="3.40.1110.10">
    <property type="entry name" value="Calcium-transporting ATPase, cytoplasmic domain N"/>
    <property type="match status" value="1"/>
</dbReference>
<evidence type="ECO:0000256" key="20">
    <source>
        <dbReference type="SAM" id="Phobius"/>
    </source>
</evidence>
<evidence type="ECO:0000256" key="1">
    <source>
        <dbReference type="ARBA" id="ARBA00003954"/>
    </source>
</evidence>
<dbReference type="InterPro" id="IPR059000">
    <property type="entry name" value="ATPase_P-type_domA"/>
</dbReference>
<dbReference type="SUPFAM" id="SSF56784">
    <property type="entry name" value="HAD-like"/>
    <property type="match status" value="1"/>
</dbReference>
<dbReference type="InterPro" id="IPR044492">
    <property type="entry name" value="P_typ_ATPase_HD_dom"/>
</dbReference>
<dbReference type="NCBIfam" id="TIGR01524">
    <property type="entry name" value="ATPase-IIIB_Mg"/>
    <property type="match status" value="1"/>
</dbReference>
<dbReference type="Pfam" id="PF00702">
    <property type="entry name" value="Hydrolase"/>
    <property type="match status" value="1"/>
</dbReference>
<feature type="region of interest" description="Disordered" evidence="19">
    <location>
        <begin position="34"/>
        <end position="56"/>
    </location>
</feature>
<evidence type="ECO:0000256" key="15">
    <source>
        <dbReference type="ARBA" id="ARBA00023136"/>
    </source>
</evidence>
<evidence type="ECO:0000256" key="4">
    <source>
        <dbReference type="ARBA" id="ARBA00012786"/>
    </source>
</evidence>
<reference evidence="22 23" key="1">
    <citation type="submission" date="2021-07" db="EMBL/GenBank/DDBJ databases">
        <title>Actinomadura sp. PM05-2 isolated from lichen.</title>
        <authorList>
            <person name="Somphong A."/>
            <person name="Phongsopitanun W."/>
            <person name="Tanasupawat S."/>
            <person name="Peongsungnone V."/>
        </authorList>
    </citation>
    <scope>NUCLEOTIDE SEQUENCE [LARGE SCALE GENOMIC DNA]</scope>
    <source>
        <strain evidence="22 23">PM05-2</strain>
    </source>
</reference>
<comment type="catalytic activity">
    <reaction evidence="17">
        <text>Mg(2+)(out) + ATP + H2O = Mg(2+)(in) + ADP + phosphate + H(+)</text>
        <dbReference type="Rhea" id="RHEA:10260"/>
        <dbReference type="ChEBI" id="CHEBI:15377"/>
        <dbReference type="ChEBI" id="CHEBI:15378"/>
        <dbReference type="ChEBI" id="CHEBI:18420"/>
        <dbReference type="ChEBI" id="CHEBI:30616"/>
        <dbReference type="ChEBI" id="CHEBI:43474"/>
        <dbReference type="ChEBI" id="CHEBI:456216"/>
        <dbReference type="EC" id="7.2.2.14"/>
    </reaction>
</comment>
<dbReference type="SFLD" id="SFLDS00003">
    <property type="entry name" value="Haloacid_Dehalogenase"/>
    <property type="match status" value="1"/>
</dbReference>
<dbReference type="Proteomes" id="UP000774570">
    <property type="component" value="Unassembled WGS sequence"/>
</dbReference>
<evidence type="ECO:0000313" key="23">
    <source>
        <dbReference type="Proteomes" id="UP000774570"/>
    </source>
</evidence>
<gene>
    <name evidence="22" type="primary">mgtA</name>
    <name evidence="22" type="ORF">K1Y72_08555</name>
</gene>
<keyword evidence="6" id="KW-1003">Cell membrane</keyword>
<dbReference type="SMART" id="SM00831">
    <property type="entry name" value="Cation_ATPase_N"/>
    <property type="match status" value="1"/>
</dbReference>
<evidence type="ECO:0000256" key="12">
    <source>
        <dbReference type="ARBA" id="ARBA00022842"/>
    </source>
</evidence>
<feature type="transmembrane region" description="Helical" evidence="20">
    <location>
        <begin position="85"/>
        <end position="101"/>
    </location>
</feature>
<dbReference type="InterPro" id="IPR023299">
    <property type="entry name" value="ATPase_P-typ_cyto_dom_N"/>
</dbReference>
<dbReference type="InterPro" id="IPR004014">
    <property type="entry name" value="ATPase_P-typ_cation-transptr_N"/>
</dbReference>
<comment type="subcellular location">
    <subcellularLocation>
        <location evidence="2">Cell inner membrane</location>
        <topology evidence="2">Multi-pass membrane protein</topology>
    </subcellularLocation>
</comment>
<feature type="region of interest" description="Disordered" evidence="19">
    <location>
        <begin position="180"/>
        <end position="203"/>
    </location>
</feature>
<dbReference type="NCBIfam" id="TIGR01494">
    <property type="entry name" value="ATPase_P-type"/>
    <property type="match status" value="1"/>
</dbReference>
<dbReference type="InterPro" id="IPR001757">
    <property type="entry name" value="P_typ_ATPase"/>
</dbReference>
<keyword evidence="14 20" id="KW-1133">Transmembrane helix</keyword>
<evidence type="ECO:0000256" key="11">
    <source>
        <dbReference type="ARBA" id="ARBA00022840"/>
    </source>
</evidence>
<keyword evidence="9 20" id="KW-0812">Transmembrane</keyword>
<keyword evidence="7" id="KW-0997">Cell inner membrane</keyword>
<evidence type="ECO:0000256" key="13">
    <source>
        <dbReference type="ARBA" id="ARBA00022967"/>
    </source>
</evidence>
<keyword evidence="11" id="KW-0067">ATP-binding</keyword>